<feature type="transmembrane region" description="Helical" evidence="1">
    <location>
        <begin position="244"/>
        <end position="262"/>
    </location>
</feature>
<dbReference type="GO" id="GO:0016740">
    <property type="term" value="F:transferase activity"/>
    <property type="evidence" value="ECO:0007669"/>
    <property type="project" value="UniProtKB-KW"/>
</dbReference>
<keyword evidence="1" id="KW-0812">Transmembrane</keyword>
<dbReference type="Pfam" id="PF13632">
    <property type="entry name" value="Glyco_trans_2_3"/>
    <property type="match status" value="1"/>
</dbReference>
<keyword evidence="1" id="KW-1133">Transmembrane helix</keyword>
<feature type="domain" description="Glycosyltransferase 2-like" evidence="2">
    <location>
        <begin position="88"/>
        <end position="279"/>
    </location>
</feature>
<keyword evidence="3" id="KW-0808">Transferase</keyword>
<accession>A0A174N8F5</accession>
<evidence type="ECO:0000259" key="2">
    <source>
        <dbReference type="Pfam" id="PF13632"/>
    </source>
</evidence>
<protein>
    <submittedName>
        <fullName evidence="3">Glycosyl transferase</fullName>
    </submittedName>
    <submittedName>
        <fullName evidence="4">Glycosyltransferase family 2 protein</fullName>
    </submittedName>
</protein>
<dbReference type="Proteomes" id="UP001060104">
    <property type="component" value="Chromosome"/>
</dbReference>
<accession>A0A3E5GDS5</accession>
<gene>
    <name evidence="3" type="ORF">ERS852461_02549</name>
    <name evidence="4" type="ORF">NXY30_22310</name>
</gene>
<keyword evidence="6" id="KW-1185">Reference proteome</keyword>
<reference evidence="4" key="2">
    <citation type="submission" date="2022-08" db="EMBL/GenBank/DDBJ databases">
        <title>Genome Sequencing of Bacteroides fragilis Group Isolates with Nanopore Technology.</title>
        <authorList>
            <person name="Tisza M.J."/>
            <person name="Smith D."/>
            <person name="Dekker J.P."/>
        </authorList>
    </citation>
    <scope>NUCLEOTIDE SEQUENCE</scope>
    <source>
        <strain evidence="4">BFG-527</strain>
    </source>
</reference>
<evidence type="ECO:0000313" key="5">
    <source>
        <dbReference type="Proteomes" id="UP000095606"/>
    </source>
</evidence>
<sequence length="303" mass="35501">MDNFIYITDDFLFFCIGLLLLYLFILVVASHFKRTNYPKAQKQYHCAILVPAGSLLPSMYQEAYEFITYKDLLEAIHSLDKERYKLVILLSDKSSSLSSHFLEKIYNAYDAGIQAIQLHTVVNEHKGIRKHFHVLSEEINNSLFRSGNTQIGFSSNLFGTNMAFDLEWLQKNQKTARTNLERKLFKQNIYIEYLPDVIVYCDSAPVYPYRRRIRKTLSYLLPSLLEGNWNFCNRIAQQLIPSPIKLCTFVSIWTLLITGYSWTSSLKWWILLLGSAITYSLAIPDYLVEDKKKQKHSIWRKRH</sequence>
<feature type="transmembrane region" description="Helical" evidence="1">
    <location>
        <begin position="12"/>
        <end position="32"/>
    </location>
</feature>
<feature type="transmembrane region" description="Helical" evidence="1">
    <location>
        <begin position="268"/>
        <end position="288"/>
    </location>
</feature>
<reference evidence="3 5" key="1">
    <citation type="submission" date="2015-09" db="EMBL/GenBank/DDBJ databases">
        <authorList>
            <consortium name="Pathogen Informatics"/>
        </authorList>
    </citation>
    <scope>NUCLEOTIDE SEQUENCE [LARGE SCALE GENOMIC DNA]</scope>
    <source>
        <strain evidence="3 5">2789STDY5834846</strain>
    </source>
</reference>
<dbReference type="Proteomes" id="UP000095606">
    <property type="component" value="Unassembled WGS sequence"/>
</dbReference>
<evidence type="ECO:0000313" key="4">
    <source>
        <dbReference type="EMBL" id="UVQ73714.1"/>
    </source>
</evidence>
<name>A0A3E5GDS5_9BACE</name>
<keyword evidence="1" id="KW-0472">Membrane</keyword>
<organism evidence="3 5">
    <name type="scientific">Bacteroides faecis</name>
    <dbReference type="NCBI Taxonomy" id="674529"/>
    <lineage>
        <taxon>Bacteria</taxon>
        <taxon>Pseudomonadati</taxon>
        <taxon>Bacteroidota</taxon>
        <taxon>Bacteroidia</taxon>
        <taxon>Bacteroidales</taxon>
        <taxon>Bacteroidaceae</taxon>
        <taxon>Bacteroides</taxon>
    </lineage>
</organism>
<dbReference type="EMBL" id="CP103141">
    <property type="protein sequence ID" value="UVQ73714.1"/>
    <property type="molecule type" value="Genomic_DNA"/>
</dbReference>
<proteinExistence type="predicted"/>
<evidence type="ECO:0000313" key="6">
    <source>
        <dbReference type="Proteomes" id="UP001060104"/>
    </source>
</evidence>
<dbReference type="AlphaFoldDB" id="A0A3E5GDS5"/>
<evidence type="ECO:0000313" key="3">
    <source>
        <dbReference type="EMBL" id="CUP42395.1"/>
    </source>
</evidence>
<dbReference type="EMBL" id="CZAE01000011">
    <property type="protein sequence ID" value="CUP42395.1"/>
    <property type="molecule type" value="Genomic_DNA"/>
</dbReference>
<dbReference type="InterPro" id="IPR001173">
    <property type="entry name" value="Glyco_trans_2-like"/>
</dbReference>
<evidence type="ECO:0000256" key="1">
    <source>
        <dbReference type="SAM" id="Phobius"/>
    </source>
</evidence>